<accession>A0A9Q3JT50</accession>
<comment type="caution">
    <text evidence="2">The sequence shown here is derived from an EMBL/GenBank/DDBJ whole genome shotgun (WGS) entry which is preliminary data.</text>
</comment>
<dbReference type="Proteomes" id="UP000765509">
    <property type="component" value="Unassembled WGS sequence"/>
</dbReference>
<evidence type="ECO:0000313" key="3">
    <source>
        <dbReference type="Proteomes" id="UP000765509"/>
    </source>
</evidence>
<dbReference type="AlphaFoldDB" id="A0A9Q3JT50"/>
<sequence length="160" mass="18374">MESQQAVQIPQGKGIQNKGESSHYPRHRRTNEPKREYSYSLRLTRSKPTIIPSGFTPLRHKQISGQESPLFTIPGSFQETTIIKREKQEFLKQDTERVRPHDLEAVGLCERSTQAPDIVLNTSDRISSPTTKNIIPTQNENSVFTPEININRNELWCKMS</sequence>
<name>A0A9Q3JT50_9BASI</name>
<gene>
    <name evidence="2" type="ORF">O181_108613</name>
</gene>
<protein>
    <submittedName>
        <fullName evidence="2">Uncharacterized protein</fullName>
    </submittedName>
</protein>
<dbReference type="EMBL" id="AVOT02083454">
    <property type="protein sequence ID" value="MBW0568898.1"/>
    <property type="molecule type" value="Genomic_DNA"/>
</dbReference>
<proteinExistence type="predicted"/>
<organism evidence="2 3">
    <name type="scientific">Austropuccinia psidii MF-1</name>
    <dbReference type="NCBI Taxonomy" id="1389203"/>
    <lineage>
        <taxon>Eukaryota</taxon>
        <taxon>Fungi</taxon>
        <taxon>Dikarya</taxon>
        <taxon>Basidiomycota</taxon>
        <taxon>Pucciniomycotina</taxon>
        <taxon>Pucciniomycetes</taxon>
        <taxon>Pucciniales</taxon>
        <taxon>Sphaerophragmiaceae</taxon>
        <taxon>Austropuccinia</taxon>
    </lineage>
</organism>
<feature type="region of interest" description="Disordered" evidence="1">
    <location>
        <begin position="1"/>
        <end position="38"/>
    </location>
</feature>
<evidence type="ECO:0000313" key="2">
    <source>
        <dbReference type="EMBL" id="MBW0568898.1"/>
    </source>
</evidence>
<reference evidence="2" key="1">
    <citation type="submission" date="2021-03" db="EMBL/GenBank/DDBJ databases">
        <title>Draft genome sequence of rust myrtle Austropuccinia psidii MF-1, a brazilian biotype.</title>
        <authorList>
            <person name="Quecine M.C."/>
            <person name="Pachon D.M.R."/>
            <person name="Bonatelli M.L."/>
            <person name="Correr F.H."/>
            <person name="Franceschini L.M."/>
            <person name="Leite T.F."/>
            <person name="Margarido G.R.A."/>
            <person name="Almeida C.A."/>
            <person name="Ferrarezi J.A."/>
            <person name="Labate C.A."/>
        </authorList>
    </citation>
    <scope>NUCLEOTIDE SEQUENCE</scope>
    <source>
        <strain evidence="2">MF-1</strain>
    </source>
</reference>
<evidence type="ECO:0000256" key="1">
    <source>
        <dbReference type="SAM" id="MobiDB-lite"/>
    </source>
</evidence>
<keyword evidence="3" id="KW-1185">Reference proteome</keyword>